<dbReference type="PIRSF" id="PIRSF007023">
    <property type="entry name" value="UDP-Galf_transf"/>
    <property type="match status" value="1"/>
</dbReference>
<dbReference type="STRING" id="81857.IV38_GL001354"/>
<dbReference type="Gene3D" id="3.40.50.2000">
    <property type="entry name" value="Glycogen Phosphorylase B"/>
    <property type="match status" value="2"/>
</dbReference>
<keyword evidence="6" id="KW-1185">Reference proteome</keyword>
<evidence type="ECO:0000259" key="3">
    <source>
        <dbReference type="Pfam" id="PF26337"/>
    </source>
</evidence>
<comment type="caution">
    <text evidence="4">The sequence shown here is derived from an EMBL/GenBank/DDBJ whole genome shotgun (WGS) entry which is preliminary data.</text>
</comment>
<dbReference type="InterPro" id="IPR058592">
    <property type="entry name" value="Gtf3_C"/>
</dbReference>
<proteinExistence type="predicted"/>
<dbReference type="PATRIC" id="fig|81857.3.peg.1363"/>
<dbReference type="EMBL" id="JQAT01000003">
    <property type="protein sequence ID" value="KRN28355.1"/>
    <property type="molecule type" value="Genomic_DNA"/>
</dbReference>
<gene>
    <name evidence="4" type="ORF">IV38_GL001354</name>
    <name evidence="5" type="ORF">IV40_GL001141</name>
</gene>
<protein>
    <submittedName>
        <fullName evidence="4">Beta-1,6-galactofuranosyltransferase</fullName>
    </submittedName>
</protein>
<dbReference type="Pfam" id="PF26337">
    <property type="entry name" value="Gtf3_C"/>
    <property type="match status" value="1"/>
</dbReference>
<organism evidence="4 7">
    <name type="scientific">Lactobacillus selangorensis</name>
    <dbReference type="NCBI Taxonomy" id="81857"/>
    <lineage>
        <taxon>Bacteria</taxon>
        <taxon>Bacillati</taxon>
        <taxon>Bacillota</taxon>
        <taxon>Bacilli</taxon>
        <taxon>Lactobacillales</taxon>
        <taxon>Lactobacillaceae</taxon>
        <taxon>Lactobacillus</taxon>
    </lineage>
</organism>
<keyword evidence="1 4" id="KW-0808">Transferase</keyword>
<evidence type="ECO:0000313" key="4">
    <source>
        <dbReference type="EMBL" id="KRN28355.1"/>
    </source>
</evidence>
<accession>A0A0R2FIB9</accession>
<dbReference type="OrthoDB" id="9790931at2"/>
<evidence type="ECO:0000256" key="1">
    <source>
        <dbReference type="ARBA" id="ARBA00022679"/>
    </source>
</evidence>
<name>A0A0R2FIB9_9LACO</name>
<dbReference type="RefSeq" id="WP_057769319.1">
    <property type="nucleotide sequence ID" value="NZ_JQAT01000003.1"/>
</dbReference>
<dbReference type="Proteomes" id="UP000051751">
    <property type="component" value="Unassembled WGS sequence"/>
</dbReference>
<dbReference type="EMBL" id="JQAZ01000003">
    <property type="protein sequence ID" value="KRN31857.1"/>
    <property type="molecule type" value="Genomic_DNA"/>
</dbReference>
<dbReference type="GO" id="GO:0016740">
    <property type="term" value="F:transferase activity"/>
    <property type="evidence" value="ECO:0007669"/>
    <property type="project" value="UniProtKB-KW"/>
</dbReference>
<dbReference type="InterPro" id="IPR058591">
    <property type="entry name" value="Gtf3_N"/>
</dbReference>
<feature type="domain" description="Glucosyltransferase 3-like N-terminal" evidence="2">
    <location>
        <begin position="2"/>
        <end position="155"/>
    </location>
</feature>
<sequence>MTKYVMNVGLEQTNNAMSKAKTDVTYFASHNLDYQPINFPTLKSRRKRILDSKKIIREKLKDFHSNDIFLIQTPTYLGRFFTSMLLKTLQQKQVKTIAFVHDIDDLRFKRREPWKNNQYEVKFYNNFDVVIVSNSNMAKFFRKNGYKGKIAILGIFDYLVEEIEWQFPIKKKVNVINFAGNLKKSEFLWQLNPKYYSLDLFGNISEEQLKKLKLNVKYEGSFNPNEIVNKVRSGYGLVWDGNSRFPTNDDRLLNYERVNDPHKVSLYLTSGIPVLIWEKAALAPFILKNNVGKTISSLDDIYTVISHITDAQFLQMQQNAEILSKKLRTGFYTENAIKNAEKLLEGE</sequence>
<dbReference type="SUPFAM" id="SSF53756">
    <property type="entry name" value="UDP-Glycosyltransferase/glycogen phosphorylase"/>
    <property type="match status" value="1"/>
</dbReference>
<evidence type="ECO:0000259" key="2">
    <source>
        <dbReference type="Pfam" id="PF26334"/>
    </source>
</evidence>
<feature type="domain" description="Glucosyltransferase 3-like C-terminal" evidence="3">
    <location>
        <begin position="176"/>
        <end position="340"/>
    </location>
</feature>
<evidence type="ECO:0000313" key="7">
    <source>
        <dbReference type="Proteomes" id="UP000051751"/>
    </source>
</evidence>
<evidence type="ECO:0000313" key="5">
    <source>
        <dbReference type="EMBL" id="KRN31857.1"/>
    </source>
</evidence>
<reference evidence="6 7" key="1">
    <citation type="journal article" date="2015" name="Genome Announc.">
        <title>Expanding the biotechnology potential of lactobacilli through comparative genomics of 213 strains and associated genera.</title>
        <authorList>
            <person name="Sun Z."/>
            <person name="Harris H.M."/>
            <person name="McCann A."/>
            <person name="Guo C."/>
            <person name="Argimon S."/>
            <person name="Zhang W."/>
            <person name="Yang X."/>
            <person name="Jeffery I.B."/>
            <person name="Cooney J.C."/>
            <person name="Kagawa T.F."/>
            <person name="Liu W."/>
            <person name="Song Y."/>
            <person name="Salvetti E."/>
            <person name="Wrobel A."/>
            <person name="Rasinkangas P."/>
            <person name="Parkhill J."/>
            <person name="Rea M.C."/>
            <person name="O'Sullivan O."/>
            <person name="Ritari J."/>
            <person name="Douillard F.P."/>
            <person name="Paul Ross R."/>
            <person name="Yang R."/>
            <person name="Briner A.E."/>
            <person name="Felis G.E."/>
            <person name="de Vos W.M."/>
            <person name="Barrangou R."/>
            <person name="Klaenhammer T.R."/>
            <person name="Caufield P.W."/>
            <person name="Cui Y."/>
            <person name="Zhang H."/>
            <person name="O'Toole P.W."/>
        </authorList>
    </citation>
    <scope>NUCLEOTIDE SEQUENCE [LARGE SCALE GENOMIC DNA]</scope>
    <source>
        <strain evidence="4 7">ATCC BAA-66</strain>
        <strain evidence="5 6">DSM 13344</strain>
    </source>
</reference>
<dbReference type="Proteomes" id="UP000051645">
    <property type="component" value="Unassembled WGS sequence"/>
</dbReference>
<dbReference type="AlphaFoldDB" id="A0A0R2FIB9"/>
<dbReference type="Pfam" id="PF26334">
    <property type="entry name" value="Gtf3_N"/>
    <property type="match status" value="1"/>
</dbReference>
<evidence type="ECO:0000313" key="6">
    <source>
        <dbReference type="Proteomes" id="UP000051645"/>
    </source>
</evidence>